<keyword evidence="1" id="KW-1133">Transmembrane helix</keyword>
<organism evidence="2 3">
    <name type="scientific">Leminorella grimontii</name>
    <dbReference type="NCBI Taxonomy" id="82981"/>
    <lineage>
        <taxon>Bacteria</taxon>
        <taxon>Pseudomonadati</taxon>
        <taxon>Pseudomonadota</taxon>
        <taxon>Gammaproteobacteria</taxon>
        <taxon>Enterobacterales</taxon>
        <taxon>Budviciaceae</taxon>
        <taxon>Leminorella</taxon>
    </lineage>
</organism>
<dbReference type="EMBL" id="BRLH01000003">
    <property type="protein sequence ID" value="GKX55505.1"/>
    <property type="molecule type" value="Genomic_DNA"/>
</dbReference>
<comment type="caution">
    <text evidence="2">The sequence shown here is derived from an EMBL/GenBank/DDBJ whole genome shotgun (WGS) entry which is preliminary data.</text>
</comment>
<evidence type="ECO:0000313" key="3">
    <source>
        <dbReference type="Proteomes" id="UP001058124"/>
    </source>
</evidence>
<evidence type="ECO:0000313" key="2">
    <source>
        <dbReference type="EMBL" id="GKX55505.1"/>
    </source>
</evidence>
<keyword evidence="3" id="KW-1185">Reference proteome</keyword>
<evidence type="ECO:0000256" key="1">
    <source>
        <dbReference type="SAM" id="Phobius"/>
    </source>
</evidence>
<dbReference type="AlphaFoldDB" id="A0AAV5N1U6"/>
<protein>
    <submittedName>
        <fullName evidence="2">Uncharacterized protein</fullName>
    </submittedName>
</protein>
<sequence length="63" mass="7157">MHQLEHNLIYGLLHRKLLTQLEARVLFLVTKMRGVWRIAAPFAYFYGIIILAAYPAKAAESAG</sequence>
<dbReference type="Proteomes" id="UP001058124">
    <property type="component" value="Unassembled WGS sequence"/>
</dbReference>
<reference evidence="2" key="1">
    <citation type="submission" date="2022-06" db="EMBL/GenBank/DDBJ databases">
        <title>Draft genome sequences of Leminorella grimontii str. JCM5902.</title>
        <authorList>
            <person name="Wakabayashi Y."/>
            <person name="Kojima K."/>
        </authorList>
    </citation>
    <scope>NUCLEOTIDE SEQUENCE</scope>
    <source>
        <strain evidence="2">JCM 5902</strain>
    </source>
</reference>
<accession>A0AAV5N1U6</accession>
<proteinExistence type="predicted"/>
<gene>
    <name evidence="2" type="ORF">SOASR030_16170</name>
</gene>
<keyword evidence="1" id="KW-0472">Membrane</keyword>
<feature type="transmembrane region" description="Helical" evidence="1">
    <location>
        <begin position="34"/>
        <end position="54"/>
    </location>
</feature>
<name>A0AAV5N1U6_9GAMM</name>
<keyword evidence="1" id="KW-0812">Transmembrane</keyword>